<dbReference type="Gene3D" id="3.10.180.10">
    <property type="entry name" value="2,3-Dihydroxybiphenyl 1,2-Dioxygenase, domain 1"/>
    <property type="match status" value="1"/>
</dbReference>
<gene>
    <name evidence="2" type="ORF">GRI32_03815</name>
</gene>
<dbReference type="Proteomes" id="UP000435243">
    <property type="component" value="Unassembled WGS sequence"/>
</dbReference>
<evidence type="ECO:0000313" key="2">
    <source>
        <dbReference type="EMBL" id="MXO87861.1"/>
    </source>
</evidence>
<dbReference type="InterPro" id="IPR037523">
    <property type="entry name" value="VOC_core"/>
</dbReference>
<name>A0A844ZH95_9SPHN</name>
<dbReference type="PROSITE" id="PS51819">
    <property type="entry name" value="VOC"/>
    <property type="match status" value="1"/>
</dbReference>
<accession>A0A844ZH95</accession>
<dbReference type="OrthoDB" id="7407907at2"/>
<sequence length="130" mass="13985">MPDNTIRLSFMKLNVAEMEPALAFWRDAFGFTVRQTYDEEAFLEHILNLPGQEAGPSLMLVQTKFPMDVTVGPGHGPLGITCSDIVTTLECAIAAGGVKTMEITEVAPGIRVCLVKSPQGHEIELVQAGG</sequence>
<dbReference type="RefSeq" id="WP_160589807.1">
    <property type="nucleotide sequence ID" value="NZ_BAAAFP010000002.1"/>
</dbReference>
<feature type="domain" description="VOC" evidence="1">
    <location>
        <begin position="7"/>
        <end position="128"/>
    </location>
</feature>
<evidence type="ECO:0000313" key="3">
    <source>
        <dbReference type="Proteomes" id="UP000435243"/>
    </source>
</evidence>
<keyword evidence="3" id="KW-1185">Reference proteome</keyword>
<dbReference type="AlphaFoldDB" id="A0A844ZH95"/>
<evidence type="ECO:0000259" key="1">
    <source>
        <dbReference type="PROSITE" id="PS51819"/>
    </source>
</evidence>
<dbReference type="InterPro" id="IPR029068">
    <property type="entry name" value="Glyas_Bleomycin-R_OHBP_Dase"/>
</dbReference>
<dbReference type="EMBL" id="WTYY01000002">
    <property type="protein sequence ID" value="MXO87861.1"/>
    <property type="molecule type" value="Genomic_DNA"/>
</dbReference>
<dbReference type="SUPFAM" id="SSF54593">
    <property type="entry name" value="Glyoxalase/Bleomycin resistance protein/Dihydroxybiphenyl dioxygenase"/>
    <property type="match status" value="1"/>
</dbReference>
<proteinExistence type="predicted"/>
<reference evidence="2 3" key="1">
    <citation type="submission" date="2019-12" db="EMBL/GenBank/DDBJ databases">
        <title>Genomic-based taxomic classification of the family Erythrobacteraceae.</title>
        <authorList>
            <person name="Xu L."/>
        </authorList>
    </citation>
    <scope>NUCLEOTIDE SEQUENCE [LARGE SCALE GENOMIC DNA]</scope>
    <source>
        <strain evidence="2 3">JCM 16339</strain>
    </source>
</reference>
<dbReference type="Pfam" id="PF00903">
    <property type="entry name" value="Glyoxalase"/>
    <property type="match status" value="1"/>
</dbReference>
<protein>
    <recommendedName>
        <fullName evidence="1">VOC domain-containing protein</fullName>
    </recommendedName>
</protein>
<organism evidence="2 3">
    <name type="scientific">Alteraurantiacibacter aestuarii</name>
    <dbReference type="NCBI Taxonomy" id="650004"/>
    <lineage>
        <taxon>Bacteria</taxon>
        <taxon>Pseudomonadati</taxon>
        <taxon>Pseudomonadota</taxon>
        <taxon>Alphaproteobacteria</taxon>
        <taxon>Sphingomonadales</taxon>
        <taxon>Erythrobacteraceae</taxon>
        <taxon>Alteraurantiacibacter</taxon>
    </lineage>
</organism>
<dbReference type="InterPro" id="IPR004360">
    <property type="entry name" value="Glyas_Fos-R_dOase_dom"/>
</dbReference>
<comment type="caution">
    <text evidence="2">The sequence shown here is derived from an EMBL/GenBank/DDBJ whole genome shotgun (WGS) entry which is preliminary data.</text>
</comment>
<dbReference type="CDD" id="cd06587">
    <property type="entry name" value="VOC"/>
    <property type="match status" value="1"/>
</dbReference>